<protein>
    <submittedName>
        <fullName evidence="1">Uncharacterized protein</fullName>
    </submittedName>
</protein>
<accession>A0AAD5CFJ9</accession>
<name>A0AAD5CFJ9_AMBAR</name>
<dbReference type="EMBL" id="JAMZMK010008578">
    <property type="protein sequence ID" value="KAI7739699.1"/>
    <property type="molecule type" value="Genomic_DNA"/>
</dbReference>
<evidence type="ECO:0000313" key="1">
    <source>
        <dbReference type="EMBL" id="KAI7739699.1"/>
    </source>
</evidence>
<sequence length="345" mass="38585">MRRFTYAFRLRPILKSKQSTFLRNPNKETPSRSWQAGTQTLTNACLPEKTVLAFEPPRMANYQHVVAVHADVARKKKRKWADVEPQFGSPSMFANQQKSQQSWGNSTILLGIHPCDRRRSVSEYQCMFPAIEFSFGSAIESDEDVLWKPNIRETKEELAIRGKSSWIEQLYSSLDDFMFMHSSSMLGSDSSKTNYPGRVPSGPDVPSDEQFANDKPVSGISKANLAEVSLDGDLLMAEVASLHRNTLDSNAINGKIMVCMLEALSDDRYEKATAIEEGGGAGLILIDPVARYALGQTVIQSVLIREAEAEELQTYMKTDKSLNLIYRSCGAFILECTKIVVKKSH</sequence>
<gene>
    <name evidence="1" type="ORF">M8C21_019647</name>
</gene>
<comment type="caution">
    <text evidence="1">The sequence shown here is derived from an EMBL/GenBank/DDBJ whole genome shotgun (WGS) entry which is preliminary data.</text>
</comment>
<keyword evidence="2" id="KW-1185">Reference proteome</keyword>
<dbReference type="CDD" id="cd02120">
    <property type="entry name" value="PA_subtilisin_like"/>
    <property type="match status" value="1"/>
</dbReference>
<proteinExistence type="predicted"/>
<dbReference type="AlphaFoldDB" id="A0AAD5CFJ9"/>
<organism evidence="1 2">
    <name type="scientific">Ambrosia artemisiifolia</name>
    <name type="common">Common ragweed</name>
    <dbReference type="NCBI Taxonomy" id="4212"/>
    <lineage>
        <taxon>Eukaryota</taxon>
        <taxon>Viridiplantae</taxon>
        <taxon>Streptophyta</taxon>
        <taxon>Embryophyta</taxon>
        <taxon>Tracheophyta</taxon>
        <taxon>Spermatophyta</taxon>
        <taxon>Magnoliopsida</taxon>
        <taxon>eudicotyledons</taxon>
        <taxon>Gunneridae</taxon>
        <taxon>Pentapetalae</taxon>
        <taxon>asterids</taxon>
        <taxon>campanulids</taxon>
        <taxon>Asterales</taxon>
        <taxon>Asteraceae</taxon>
        <taxon>Asteroideae</taxon>
        <taxon>Heliantheae alliance</taxon>
        <taxon>Heliantheae</taxon>
        <taxon>Ambrosia</taxon>
    </lineage>
</organism>
<dbReference type="Proteomes" id="UP001206925">
    <property type="component" value="Unassembled WGS sequence"/>
</dbReference>
<dbReference type="Gene3D" id="3.50.30.30">
    <property type="match status" value="1"/>
</dbReference>
<reference evidence="1" key="1">
    <citation type="submission" date="2022-06" db="EMBL/GenBank/DDBJ databases">
        <title>Uncovering the hologenomic basis of an extraordinary plant invasion.</title>
        <authorList>
            <person name="Bieker V.C."/>
            <person name="Martin M.D."/>
            <person name="Gilbert T."/>
            <person name="Hodgins K."/>
            <person name="Battlay P."/>
            <person name="Petersen B."/>
            <person name="Wilson J."/>
        </authorList>
    </citation>
    <scope>NUCLEOTIDE SEQUENCE</scope>
    <source>
        <strain evidence="1">AA19_3_7</strain>
        <tissue evidence="1">Leaf</tissue>
    </source>
</reference>
<evidence type="ECO:0000313" key="2">
    <source>
        <dbReference type="Proteomes" id="UP001206925"/>
    </source>
</evidence>